<proteinExistence type="predicted"/>
<protein>
    <recommendedName>
        <fullName evidence="4">TraB domain containing</fullName>
    </recommendedName>
</protein>
<evidence type="ECO:0008006" key="4">
    <source>
        <dbReference type="Google" id="ProtNLM"/>
    </source>
</evidence>
<organism evidence="2 3">
    <name type="scientific">Sus scrofa</name>
    <name type="common">Pig</name>
    <dbReference type="NCBI Taxonomy" id="9823"/>
    <lineage>
        <taxon>Eukaryota</taxon>
        <taxon>Metazoa</taxon>
        <taxon>Chordata</taxon>
        <taxon>Craniata</taxon>
        <taxon>Vertebrata</taxon>
        <taxon>Euteleostomi</taxon>
        <taxon>Mammalia</taxon>
        <taxon>Eutheria</taxon>
        <taxon>Laurasiatheria</taxon>
        <taxon>Artiodactyla</taxon>
        <taxon>Suina</taxon>
        <taxon>Suidae</taxon>
        <taxon>Sus</taxon>
    </lineage>
</organism>
<dbReference type="Pfam" id="PF01963">
    <property type="entry name" value="TraB_PrgY_gumN"/>
    <property type="match status" value="1"/>
</dbReference>
<name>A0A8D0MZZ4_PIG</name>
<dbReference type="Proteomes" id="UP000694726">
    <property type="component" value="Unplaced"/>
</dbReference>
<dbReference type="InterPro" id="IPR046345">
    <property type="entry name" value="TraB_PrgY-like"/>
</dbReference>
<dbReference type="InterPro" id="IPR002816">
    <property type="entry name" value="TraB/PrgY/GumN_fam"/>
</dbReference>
<accession>A0A8D0MZZ4</accession>
<reference evidence="2" key="1">
    <citation type="submission" date="2025-08" db="UniProtKB">
        <authorList>
            <consortium name="Ensembl"/>
        </authorList>
    </citation>
    <scope>IDENTIFICATION</scope>
</reference>
<evidence type="ECO:0000313" key="2">
    <source>
        <dbReference type="Ensembl" id="ENSSSCP00015010578.1"/>
    </source>
</evidence>
<dbReference type="AlphaFoldDB" id="A0A8D0MZZ4"/>
<evidence type="ECO:0000313" key="3">
    <source>
        <dbReference type="Proteomes" id="UP000694726"/>
    </source>
</evidence>
<dbReference type="PANTHER" id="PTHR21530">
    <property type="entry name" value="PHEROMONE SHUTDOWN PROTEIN"/>
    <property type="match status" value="1"/>
</dbReference>
<evidence type="ECO:0000256" key="1">
    <source>
        <dbReference type="SAM" id="MobiDB-lite"/>
    </source>
</evidence>
<dbReference type="PANTHER" id="PTHR21530:SF7">
    <property type="entry name" value="TRAB DOMAIN-CONTAINING PROTEIN"/>
    <property type="match status" value="1"/>
</dbReference>
<feature type="region of interest" description="Disordered" evidence="1">
    <location>
        <begin position="1"/>
        <end position="21"/>
    </location>
</feature>
<sequence length="250" mass="27428">MEAQEEQPPREADTEPVVTSGIPEVVPRALRGDPQSLCACSPGHCAGQGSADVDAFNLLLEMKLKRRRERPDLPRTVTELVAEDGSRVYVVGTAHFSDDSKKDVVKTIREVQPDVVVVELCQYRVSMLKMDERTLLREAREVSLEKLQQAVRQVCRRAPKCRGAQPLGPVWSRTRGPGGAGARLSVCRLAQVPAQSLDPPCVLSVGALALTGVPRRCGQRTRGLRWRREVGPLGGRCREGQEEPRGVHCG</sequence>
<dbReference type="Ensembl" id="ENSSSCT00015027032.1">
    <property type="protein sequence ID" value="ENSSSCP00015010578.1"/>
    <property type="gene ID" value="ENSSSCG00015020455.1"/>
</dbReference>